<organism evidence="1 2">
    <name type="scientific">Paraglaciecola hydrolytica</name>
    <dbReference type="NCBI Taxonomy" id="1799789"/>
    <lineage>
        <taxon>Bacteria</taxon>
        <taxon>Pseudomonadati</taxon>
        <taxon>Pseudomonadota</taxon>
        <taxon>Gammaproteobacteria</taxon>
        <taxon>Alteromonadales</taxon>
        <taxon>Alteromonadaceae</taxon>
        <taxon>Paraglaciecola</taxon>
    </lineage>
</organism>
<dbReference type="EMBL" id="LSNE01000020">
    <property type="protein sequence ID" value="KXI26780.1"/>
    <property type="molecule type" value="Genomic_DNA"/>
</dbReference>
<dbReference type="RefSeq" id="WP_068382221.1">
    <property type="nucleotide sequence ID" value="NZ_LSNE01000020.1"/>
</dbReference>
<dbReference type="OrthoDB" id="9930258at2"/>
<dbReference type="Proteomes" id="UP000070299">
    <property type="component" value="Unassembled WGS sequence"/>
</dbReference>
<name>A0A148KKH5_9ALTE</name>
<comment type="caution">
    <text evidence="1">The sequence shown here is derived from an EMBL/GenBank/DDBJ whole genome shotgun (WGS) entry which is preliminary data.</text>
</comment>
<proteinExistence type="predicted"/>
<dbReference type="AlphaFoldDB" id="A0A148KKH5"/>
<accession>A0A148KKH5</accession>
<evidence type="ECO:0000313" key="1">
    <source>
        <dbReference type="EMBL" id="KXI26780.1"/>
    </source>
</evidence>
<keyword evidence="2" id="KW-1185">Reference proteome</keyword>
<reference evidence="2" key="1">
    <citation type="submission" date="2016-02" db="EMBL/GenBank/DDBJ databases">
        <authorList>
            <person name="Schultz-Johansen M."/>
            <person name="Glaring M.A."/>
            <person name="Bech P.K."/>
            <person name="Stougaard P."/>
        </authorList>
    </citation>
    <scope>NUCLEOTIDE SEQUENCE [LARGE SCALE GENOMIC DNA]</scope>
    <source>
        <strain evidence="2">S66</strain>
    </source>
</reference>
<evidence type="ECO:0000313" key="2">
    <source>
        <dbReference type="Proteomes" id="UP000070299"/>
    </source>
</evidence>
<dbReference type="STRING" id="1799789.AX660_03150"/>
<sequence>MLATTSYELLKTAYWYQFIKQPANKLELEQTNEEITFLENKISNAKRKSDLDAFKAKLNKAFNKSRRLKRSGASLDELSTYFFDLEKEIDFDKYIQEVDDTEASDVEGRPVTKFEGYFQKKAWGNYSSARSCPAKSLVGEMSLLTELLVLEPMNEAAFQSGPALIFNVFETVNIRDAVRAFFNSVSFVIAESVLSNILDQTSAVSLYKELMEFEHYPVGYSELTKLDGYKATFSNVIAEVDYLPAGYRVCIELAYAFIKAKYIGETRKLAKVCFEQRALEILEIEFGIPKDAWLKMKGKDTFKVLDEFIEAKICFDQDPTIEPLDWHFLEISSLTSRYSTEQIDELFEANPFQQA</sequence>
<protein>
    <submittedName>
        <fullName evidence="1">Uncharacterized protein</fullName>
    </submittedName>
</protein>
<gene>
    <name evidence="1" type="ORF">AX660_03150</name>
</gene>